<name>A0A167YL16_9FLAO</name>
<dbReference type="InterPro" id="IPR036736">
    <property type="entry name" value="ACP-like_sf"/>
</dbReference>
<dbReference type="Proteomes" id="UP000077164">
    <property type="component" value="Unassembled WGS sequence"/>
</dbReference>
<evidence type="ECO:0000313" key="2">
    <source>
        <dbReference type="Proteomes" id="UP000077164"/>
    </source>
</evidence>
<comment type="caution">
    <text evidence="1">The sequence shown here is derived from an EMBL/GenBank/DDBJ whole genome shotgun (WGS) entry which is preliminary data.</text>
</comment>
<dbReference type="Gene3D" id="1.10.1200.10">
    <property type="entry name" value="ACP-like"/>
    <property type="match status" value="1"/>
</dbReference>
<reference evidence="1 2" key="1">
    <citation type="submission" date="2016-03" db="EMBL/GenBank/DDBJ databases">
        <title>Draft genome sequence of Flavobacterium fryxellicola DSM 16209.</title>
        <authorList>
            <person name="Shin S.-K."/>
            <person name="Yi H."/>
        </authorList>
    </citation>
    <scope>NUCLEOTIDE SEQUENCE [LARGE SCALE GENOMIC DNA]</scope>
    <source>
        <strain evidence="1 2">DSM 16209</strain>
    </source>
</reference>
<dbReference type="STRING" id="249352.SAMN05444395_106170"/>
<protein>
    <submittedName>
        <fullName evidence="1">Acyl carrier protein</fullName>
    </submittedName>
</protein>
<dbReference type="OrthoDB" id="771003at2"/>
<accession>A0A167YL16</accession>
<keyword evidence="2" id="KW-1185">Reference proteome</keyword>
<sequence length="85" mass="9759">MISKQEIIEQLKTIVKPYVQNQESFDALTEETDFINDLKINSANLVDVILDIEEKYTIIIDNESMEKMINVKAAMEIVAIKLAEK</sequence>
<evidence type="ECO:0000313" key="1">
    <source>
        <dbReference type="EMBL" id="OAB29535.1"/>
    </source>
</evidence>
<gene>
    <name evidence="1" type="ORF">FBFR_04505</name>
</gene>
<dbReference type="EMBL" id="LVJE01000008">
    <property type="protein sequence ID" value="OAB29535.1"/>
    <property type="molecule type" value="Genomic_DNA"/>
</dbReference>
<dbReference type="SUPFAM" id="SSF47336">
    <property type="entry name" value="ACP-like"/>
    <property type="match status" value="1"/>
</dbReference>
<organism evidence="1 2">
    <name type="scientific">Flavobacterium fryxellicola</name>
    <dbReference type="NCBI Taxonomy" id="249352"/>
    <lineage>
        <taxon>Bacteria</taxon>
        <taxon>Pseudomonadati</taxon>
        <taxon>Bacteroidota</taxon>
        <taxon>Flavobacteriia</taxon>
        <taxon>Flavobacteriales</taxon>
        <taxon>Flavobacteriaceae</taxon>
        <taxon>Flavobacterium</taxon>
    </lineage>
</organism>
<proteinExistence type="predicted"/>
<dbReference type="AlphaFoldDB" id="A0A167YL16"/>